<name>A0ABU8I589_9SPHI</name>
<organism evidence="1 2">
    <name type="scientific">Sphingobacterium tenebrionis</name>
    <dbReference type="NCBI Taxonomy" id="3111775"/>
    <lineage>
        <taxon>Bacteria</taxon>
        <taxon>Pseudomonadati</taxon>
        <taxon>Bacteroidota</taxon>
        <taxon>Sphingobacteriia</taxon>
        <taxon>Sphingobacteriales</taxon>
        <taxon>Sphingobacteriaceae</taxon>
        <taxon>Sphingobacterium</taxon>
    </lineage>
</organism>
<dbReference type="SUPFAM" id="SSF57783">
    <property type="entry name" value="Zinc beta-ribbon"/>
    <property type="match status" value="1"/>
</dbReference>
<gene>
    <name evidence="1" type="ORF">VJ786_08230</name>
</gene>
<accession>A0ABU8I589</accession>
<sequence>MNCIQAKQISLLHILNRQGFKEAYTRNNKGIIYYWFISPFRQTESKPSFSYNSQLNTFYDYGNGISGTVVDYICAYYQCEIPKALELLQDFNFSFSQQNLYSETIAEKKEKKSIGYGITSIHPIKHPALVQYLAKRKISPSLYSKYLVEINYTIDGRSFFGVGFQNASKGYEVSYEYKKKRTEEFVRIKTCLVCKDITFFLIGSTSVVVTESWSDFLALLTLYPKMEDRNDYIILNSVSMRDRLIEKIKSSNYLTIYSAADNDPAGSDILKVLVENFADRVIPLNPFYSDYKDVAEYLEKEGKSY</sequence>
<comment type="caution">
    <text evidence="1">The sequence shown here is derived from an EMBL/GenBank/DDBJ whole genome shotgun (WGS) entry which is preliminary data.</text>
</comment>
<protein>
    <submittedName>
        <fullName evidence="1">Toprim domain-containing protein</fullName>
    </submittedName>
</protein>
<evidence type="ECO:0000313" key="1">
    <source>
        <dbReference type="EMBL" id="MEI5984887.1"/>
    </source>
</evidence>
<dbReference type="EMBL" id="JAYLLN010000016">
    <property type="protein sequence ID" value="MEI5984887.1"/>
    <property type="molecule type" value="Genomic_DNA"/>
</dbReference>
<keyword evidence="2" id="KW-1185">Reference proteome</keyword>
<proteinExistence type="predicted"/>
<dbReference type="Pfam" id="PF13155">
    <property type="entry name" value="Toprim_2"/>
    <property type="match status" value="1"/>
</dbReference>
<dbReference type="Gene3D" id="3.40.1360.10">
    <property type="match status" value="1"/>
</dbReference>
<dbReference type="Gene3D" id="3.90.580.10">
    <property type="entry name" value="Zinc finger, CHC2-type domain"/>
    <property type="match status" value="1"/>
</dbReference>
<dbReference type="RefSeq" id="WP_336557599.1">
    <property type="nucleotide sequence ID" value="NZ_JAYLLN010000016.1"/>
</dbReference>
<evidence type="ECO:0000313" key="2">
    <source>
        <dbReference type="Proteomes" id="UP001363035"/>
    </source>
</evidence>
<dbReference type="InterPro" id="IPR036977">
    <property type="entry name" value="DNA_primase_Znf_CHC2"/>
</dbReference>
<dbReference type="Proteomes" id="UP001363035">
    <property type="component" value="Unassembled WGS sequence"/>
</dbReference>
<reference evidence="1 2" key="1">
    <citation type="submission" date="2024-01" db="EMBL/GenBank/DDBJ databases">
        <title>Sphingobacterium tenebrionis sp. nov., a novel endophyte isolated from tenebrio molitor intestines.</title>
        <authorList>
            <person name="Zhang C."/>
        </authorList>
    </citation>
    <scope>NUCLEOTIDE SEQUENCE [LARGE SCALE GENOMIC DNA]</scope>
    <source>
        <strain evidence="1 2">PU5-4</strain>
    </source>
</reference>